<name>A0A1E3NFP9_9ASCO</name>
<dbReference type="GO" id="GO:0005737">
    <property type="term" value="C:cytoplasm"/>
    <property type="evidence" value="ECO:0007669"/>
    <property type="project" value="TreeGrafter"/>
</dbReference>
<dbReference type="PANTHER" id="PTHR20903:SF0">
    <property type="entry name" value="PREFOLDIN SUBUNIT 1"/>
    <property type="match status" value="1"/>
</dbReference>
<evidence type="ECO:0008006" key="5">
    <source>
        <dbReference type="Google" id="ProtNLM"/>
    </source>
</evidence>
<evidence type="ECO:0000256" key="1">
    <source>
        <dbReference type="ARBA" id="ARBA00008045"/>
    </source>
</evidence>
<sequence length="114" mass="12771">MSGLTQMVTEMQVQLRTQQGELQKTLAAIEAVSRSNSVIEVSMKDVRTGGQEHVWEAVGRSFVKTGVADYEAQMKRQIRENIDTMNSLNKKKHYLETSIKNTVDSLKKVVASKA</sequence>
<dbReference type="EMBL" id="KV454005">
    <property type="protein sequence ID" value="ODQ44942.1"/>
    <property type="molecule type" value="Genomic_DNA"/>
</dbReference>
<dbReference type="Proteomes" id="UP000094455">
    <property type="component" value="Unassembled WGS sequence"/>
</dbReference>
<organism evidence="3 4">
    <name type="scientific">Pichia membranifaciens NRRL Y-2026</name>
    <dbReference type="NCBI Taxonomy" id="763406"/>
    <lineage>
        <taxon>Eukaryota</taxon>
        <taxon>Fungi</taxon>
        <taxon>Dikarya</taxon>
        <taxon>Ascomycota</taxon>
        <taxon>Saccharomycotina</taxon>
        <taxon>Pichiomycetes</taxon>
        <taxon>Pichiales</taxon>
        <taxon>Pichiaceae</taxon>
        <taxon>Pichia</taxon>
    </lineage>
</organism>
<dbReference type="SUPFAM" id="SSF46579">
    <property type="entry name" value="Prefoldin"/>
    <property type="match status" value="1"/>
</dbReference>
<dbReference type="PANTHER" id="PTHR20903">
    <property type="entry name" value="PREFOLDIN SUBUNIT 1-RELATED"/>
    <property type="match status" value="1"/>
</dbReference>
<proteinExistence type="inferred from homology"/>
<keyword evidence="4" id="KW-1185">Reference proteome</keyword>
<dbReference type="InterPro" id="IPR009053">
    <property type="entry name" value="Prefoldin"/>
</dbReference>
<dbReference type="OrthoDB" id="2015447at2759"/>
<evidence type="ECO:0000313" key="4">
    <source>
        <dbReference type="Proteomes" id="UP000094455"/>
    </source>
</evidence>
<dbReference type="InterPro" id="IPR002777">
    <property type="entry name" value="PFD_beta-like"/>
</dbReference>
<dbReference type="GeneID" id="30181259"/>
<gene>
    <name evidence="3" type="ORF">PICMEDRAFT_73743</name>
</gene>
<dbReference type="STRING" id="763406.A0A1E3NFP9"/>
<dbReference type="RefSeq" id="XP_019016055.1">
    <property type="nucleotide sequence ID" value="XM_019164572.1"/>
</dbReference>
<accession>A0A1E3NFP9</accession>
<dbReference type="GO" id="GO:0016272">
    <property type="term" value="C:prefoldin complex"/>
    <property type="evidence" value="ECO:0007669"/>
    <property type="project" value="InterPro"/>
</dbReference>
<keyword evidence="2" id="KW-0143">Chaperone</keyword>
<dbReference type="AlphaFoldDB" id="A0A1E3NFP9"/>
<reference evidence="3 4" key="1">
    <citation type="journal article" date="2016" name="Proc. Natl. Acad. Sci. U.S.A.">
        <title>Comparative genomics of biotechnologically important yeasts.</title>
        <authorList>
            <person name="Riley R."/>
            <person name="Haridas S."/>
            <person name="Wolfe K.H."/>
            <person name="Lopes M.R."/>
            <person name="Hittinger C.T."/>
            <person name="Goeker M."/>
            <person name="Salamov A.A."/>
            <person name="Wisecaver J.H."/>
            <person name="Long T.M."/>
            <person name="Calvey C.H."/>
            <person name="Aerts A.L."/>
            <person name="Barry K.W."/>
            <person name="Choi C."/>
            <person name="Clum A."/>
            <person name="Coughlan A.Y."/>
            <person name="Deshpande S."/>
            <person name="Douglass A.P."/>
            <person name="Hanson S.J."/>
            <person name="Klenk H.-P."/>
            <person name="LaButti K.M."/>
            <person name="Lapidus A."/>
            <person name="Lindquist E.A."/>
            <person name="Lipzen A.M."/>
            <person name="Meier-Kolthoff J.P."/>
            <person name="Ohm R.A."/>
            <person name="Otillar R.P."/>
            <person name="Pangilinan J.L."/>
            <person name="Peng Y."/>
            <person name="Rokas A."/>
            <person name="Rosa C.A."/>
            <person name="Scheuner C."/>
            <person name="Sibirny A.A."/>
            <person name="Slot J.C."/>
            <person name="Stielow J.B."/>
            <person name="Sun H."/>
            <person name="Kurtzman C.P."/>
            <person name="Blackwell M."/>
            <person name="Grigoriev I.V."/>
            <person name="Jeffries T.W."/>
        </authorList>
    </citation>
    <scope>NUCLEOTIDE SEQUENCE [LARGE SCALE GENOMIC DNA]</scope>
    <source>
        <strain evidence="3 4">NRRL Y-2026</strain>
    </source>
</reference>
<dbReference type="Pfam" id="PF01920">
    <property type="entry name" value="Prefoldin_2"/>
    <property type="match status" value="1"/>
</dbReference>
<evidence type="ECO:0000313" key="3">
    <source>
        <dbReference type="EMBL" id="ODQ44942.1"/>
    </source>
</evidence>
<evidence type="ECO:0000256" key="2">
    <source>
        <dbReference type="ARBA" id="ARBA00023186"/>
    </source>
</evidence>
<dbReference type="GO" id="GO:0044183">
    <property type="term" value="F:protein folding chaperone"/>
    <property type="evidence" value="ECO:0007669"/>
    <property type="project" value="TreeGrafter"/>
</dbReference>
<comment type="similarity">
    <text evidence="1">Belongs to the prefoldin subunit beta family.</text>
</comment>
<protein>
    <recommendedName>
        <fullName evidence="5">Prefoldin subunit 1</fullName>
    </recommendedName>
</protein>
<dbReference type="Gene3D" id="1.10.287.370">
    <property type="match status" value="1"/>
</dbReference>
<dbReference type="GO" id="GO:0051082">
    <property type="term" value="F:unfolded protein binding"/>
    <property type="evidence" value="ECO:0007669"/>
    <property type="project" value="InterPro"/>
</dbReference>